<organism evidence="2 3">
    <name type="scientific">Evansella vedderi</name>
    <dbReference type="NCBI Taxonomy" id="38282"/>
    <lineage>
        <taxon>Bacteria</taxon>
        <taxon>Bacillati</taxon>
        <taxon>Bacillota</taxon>
        <taxon>Bacilli</taxon>
        <taxon>Bacillales</taxon>
        <taxon>Bacillaceae</taxon>
        <taxon>Evansella</taxon>
    </lineage>
</organism>
<accession>A0ABT9ZWV4</accession>
<dbReference type="RefSeq" id="WP_307326801.1">
    <property type="nucleotide sequence ID" value="NZ_JAUSUG010000012.1"/>
</dbReference>
<dbReference type="EMBL" id="JAUSUG010000012">
    <property type="protein sequence ID" value="MDQ0255712.1"/>
    <property type="molecule type" value="Genomic_DNA"/>
</dbReference>
<dbReference type="GO" id="GO:0005840">
    <property type="term" value="C:ribosome"/>
    <property type="evidence" value="ECO:0007669"/>
    <property type="project" value="UniProtKB-KW"/>
</dbReference>
<gene>
    <name evidence="2" type="ORF">J2S74_003094</name>
</gene>
<evidence type="ECO:0000259" key="1">
    <source>
        <dbReference type="Pfam" id="PF20376"/>
    </source>
</evidence>
<reference evidence="2 3" key="1">
    <citation type="submission" date="2023-07" db="EMBL/GenBank/DDBJ databases">
        <title>Genomic Encyclopedia of Type Strains, Phase IV (KMG-IV): sequencing the most valuable type-strain genomes for metagenomic binning, comparative biology and taxonomic classification.</title>
        <authorList>
            <person name="Goeker M."/>
        </authorList>
    </citation>
    <scope>NUCLEOTIDE SEQUENCE [LARGE SCALE GENOMIC DNA]</scope>
    <source>
        <strain evidence="2 3">DSM 9768</strain>
    </source>
</reference>
<sequence>MREVIHTIFHGRTGVLATMHEKEKVIAPILERELGIKLMVPTNLNTDNFGTFTREVIRTGNQLEAARLKAKEGLQLTGEKLGFSSEGSFGPHPAIPIAAVNVELVLLIDLENDLEIVGESTSFETNFGHRRINSFEEAYEFAVGAGFPEHGMVVRSSETTEKEEEIIKGITTKKGLKEAVRLMLNQFPFNQAFIEADMRAMYNPTRMKQIEKATHDLIKNINNVCPNCATPGFKLTDQKKGLPCMDCGFPTDLVRSHIYTCRKCGETEEKLFPHGKEKADPSQCMFCNP</sequence>
<keyword evidence="2" id="KW-0687">Ribonucleoprotein</keyword>
<keyword evidence="2" id="KW-0689">Ribosomal protein</keyword>
<dbReference type="Proteomes" id="UP001230005">
    <property type="component" value="Unassembled WGS sequence"/>
</dbReference>
<evidence type="ECO:0000313" key="2">
    <source>
        <dbReference type="EMBL" id="MDQ0255712.1"/>
    </source>
</evidence>
<keyword evidence="3" id="KW-1185">Reference proteome</keyword>
<evidence type="ECO:0000313" key="3">
    <source>
        <dbReference type="Proteomes" id="UP001230005"/>
    </source>
</evidence>
<name>A0ABT9ZWV4_9BACI</name>
<feature type="domain" description="DUF6671" evidence="1">
    <location>
        <begin position="69"/>
        <end position="289"/>
    </location>
</feature>
<dbReference type="Pfam" id="PF20376">
    <property type="entry name" value="DUF6671"/>
    <property type="match status" value="1"/>
</dbReference>
<dbReference type="InterPro" id="IPR046612">
    <property type="entry name" value="DUF6671"/>
</dbReference>
<comment type="caution">
    <text evidence="2">The sequence shown here is derived from an EMBL/GenBank/DDBJ whole genome shotgun (WGS) entry which is preliminary data.</text>
</comment>
<proteinExistence type="predicted"/>
<protein>
    <submittedName>
        <fullName evidence="2">Ribosomal protein S27AE</fullName>
    </submittedName>
</protein>